<protein>
    <recommendedName>
        <fullName evidence="5">Secreted protein</fullName>
    </recommendedName>
</protein>
<dbReference type="EMBL" id="BMGD01000005">
    <property type="protein sequence ID" value="GGB72079.1"/>
    <property type="molecule type" value="Genomic_DNA"/>
</dbReference>
<proteinExistence type="predicted"/>
<evidence type="ECO:0000256" key="1">
    <source>
        <dbReference type="SAM" id="MobiDB-lite"/>
    </source>
</evidence>
<comment type="caution">
    <text evidence="3">The sequence shown here is derived from an EMBL/GenBank/DDBJ whole genome shotgun (WGS) entry which is preliminary data.</text>
</comment>
<evidence type="ECO:0000313" key="3">
    <source>
        <dbReference type="EMBL" id="GGB72079.1"/>
    </source>
</evidence>
<evidence type="ECO:0008006" key="5">
    <source>
        <dbReference type="Google" id="ProtNLM"/>
    </source>
</evidence>
<name>A0ABQ1JMK4_9SPHN</name>
<feature type="signal peptide" evidence="2">
    <location>
        <begin position="1"/>
        <end position="26"/>
    </location>
</feature>
<feature type="region of interest" description="Disordered" evidence="1">
    <location>
        <begin position="25"/>
        <end position="74"/>
    </location>
</feature>
<gene>
    <name evidence="3" type="ORF">GCM10010833_29100</name>
</gene>
<dbReference type="PROSITE" id="PS51257">
    <property type="entry name" value="PROKAR_LIPOPROTEIN"/>
    <property type="match status" value="1"/>
</dbReference>
<dbReference type="Proteomes" id="UP000614261">
    <property type="component" value="Unassembled WGS sequence"/>
</dbReference>
<accession>A0ABQ1JMK4</accession>
<keyword evidence="4" id="KW-1185">Reference proteome</keyword>
<keyword evidence="2" id="KW-0732">Signal</keyword>
<reference evidence="4" key="1">
    <citation type="journal article" date="2019" name="Int. J. Syst. Evol. Microbiol.">
        <title>The Global Catalogue of Microorganisms (GCM) 10K type strain sequencing project: providing services to taxonomists for standard genome sequencing and annotation.</title>
        <authorList>
            <consortium name="The Broad Institute Genomics Platform"/>
            <consortium name="The Broad Institute Genome Sequencing Center for Infectious Disease"/>
            <person name="Wu L."/>
            <person name="Ma J."/>
        </authorList>
    </citation>
    <scope>NUCLEOTIDE SEQUENCE [LARGE SCALE GENOMIC DNA]</scope>
    <source>
        <strain evidence="4">CGMCC 1.12851</strain>
    </source>
</reference>
<sequence>MHRFPGSMLKILAVSVSALAAMSCGAADNDPGPGGVTVGEARALDEAAEMLDERNANPGGTATEQAPAKADRAQ</sequence>
<evidence type="ECO:0000256" key="2">
    <source>
        <dbReference type="SAM" id="SignalP"/>
    </source>
</evidence>
<evidence type="ECO:0000313" key="4">
    <source>
        <dbReference type="Proteomes" id="UP000614261"/>
    </source>
</evidence>
<feature type="chain" id="PRO_5045553077" description="Secreted protein" evidence="2">
    <location>
        <begin position="27"/>
        <end position="74"/>
    </location>
</feature>
<organism evidence="3 4">
    <name type="scientific">Blastomonas aquatica</name>
    <dbReference type="NCBI Taxonomy" id="1510276"/>
    <lineage>
        <taxon>Bacteria</taxon>
        <taxon>Pseudomonadati</taxon>
        <taxon>Pseudomonadota</taxon>
        <taxon>Alphaproteobacteria</taxon>
        <taxon>Sphingomonadales</taxon>
        <taxon>Sphingomonadaceae</taxon>
        <taxon>Blastomonas</taxon>
    </lineage>
</organism>